<keyword evidence="3" id="KW-1185">Reference proteome</keyword>
<dbReference type="SUPFAM" id="SSF47336">
    <property type="entry name" value="ACP-like"/>
    <property type="match status" value="1"/>
</dbReference>
<dbReference type="OrthoDB" id="9804551at2"/>
<evidence type="ECO:0000313" key="2">
    <source>
        <dbReference type="EMBL" id="RKD30234.1"/>
    </source>
</evidence>
<dbReference type="Pfam" id="PF00550">
    <property type="entry name" value="PP-binding"/>
    <property type="match status" value="1"/>
</dbReference>
<organism evidence="2 3">
    <name type="scientific">Lacrimispora algidixylanolytica</name>
    <dbReference type="NCBI Taxonomy" id="94868"/>
    <lineage>
        <taxon>Bacteria</taxon>
        <taxon>Bacillati</taxon>
        <taxon>Bacillota</taxon>
        <taxon>Clostridia</taxon>
        <taxon>Lachnospirales</taxon>
        <taxon>Lachnospiraceae</taxon>
        <taxon>Lacrimispora</taxon>
    </lineage>
</organism>
<protein>
    <recommendedName>
        <fullName evidence="1">Carrier domain-containing protein</fullName>
    </recommendedName>
</protein>
<dbReference type="RefSeq" id="WP_120197757.1">
    <property type="nucleotide sequence ID" value="NZ_MCIA01000031.1"/>
</dbReference>
<dbReference type="Proteomes" id="UP000284277">
    <property type="component" value="Unassembled WGS sequence"/>
</dbReference>
<dbReference type="InterPro" id="IPR036736">
    <property type="entry name" value="ACP-like_sf"/>
</dbReference>
<reference evidence="2 3" key="1">
    <citation type="submission" date="2016-08" db="EMBL/GenBank/DDBJ databases">
        <title>A new outlook on sporulation: Clostridium algidixylanolyticum.</title>
        <authorList>
            <person name="Poppleton D.I."/>
            <person name="Gribaldo S."/>
        </authorList>
    </citation>
    <scope>NUCLEOTIDE SEQUENCE [LARGE SCALE GENOMIC DNA]</scope>
    <source>
        <strain evidence="2 3">SPL73</strain>
    </source>
</reference>
<name>A0A419SYC3_9FIRM</name>
<evidence type="ECO:0000313" key="3">
    <source>
        <dbReference type="Proteomes" id="UP000284277"/>
    </source>
</evidence>
<sequence length="80" mass="9019">MEMERKGIIEVLAAIFPNQTIDIGDDDSFIDKLGMDSISFVSYVIGIESKFDIEVPDEYSLPSKLDTLNKTYDLLGRERG</sequence>
<dbReference type="AlphaFoldDB" id="A0A419SYC3"/>
<comment type="caution">
    <text evidence="2">The sequence shown here is derived from an EMBL/GenBank/DDBJ whole genome shotgun (WGS) entry which is preliminary data.</text>
</comment>
<dbReference type="EMBL" id="MCIA01000031">
    <property type="protein sequence ID" value="RKD30234.1"/>
    <property type="molecule type" value="Genomic_DNA"/>
</dbReference>
<dbReference type="InterPro" id="IPR009081">
    <property type="entry name" value="PP-bd_ACP"/>
</dbReference>
<dbReference type="PROSITE" id="PS50075">
    <property type="entry name" value="CARRIER"/>
    <property type="match status" value="1"/>
</dbReference>
<proteinExistence type="predicted"/>
<dbReference type="Gene3D" id="1.10.1200.10">
    <property type="entry name" value="ACP-like"/>
    <property type="match status" value="1"/>
</dbReference>
<gene>
    <name evidence="2" type="ORF">BET01_06470</name>
</gene>
<evidence type="ECO:0000259" key="1">
    <source>
        <dbReference type="PROSITE" id="PS50075"/>
    </source>
</evidence>
<accession>A0A419SYC3</accession>
<feature type="domain" description="Carrier" evidence="1">
    <location>
        <begin position="1"/>
        <end position="79"/>
    </location>
</feature>